<evidence type="ECO:0000256" key="5">
    <source>
        <dbReference type="ARBA" id="ARBA00022989"/>
    </source>
</evidence>
<keyword evidence="3 8" id="KW-0812">Transmembrane</keyword>
<dbReference type="NCBIfam" id="NF006583">
    <property type="entry name" value="PRK09109.1"/>
    <property type="match status" value="1"/>
</dbReference>
<evidence type="ECO:0000259" key="9">
    <source>
        <dbReference type="Pfam" id="PF01618"/>
    </source>
</evidence>
<feature type="domain" description="MotA/TolQ/ExbB proton channel" evidence="9">
    <location>
        <begin position="104"/>
        <end position="216"/>
    </location>
</feature>
<feature type="transmembrane region" description="Helical" evidence="8">
    <location>
        <begin position="149"/>
        <end position="170"/>
    </location>
</feature>
<dbReference type="OrthoDB" id="9806929at2"/>
<evidence type="ECO:0000313" key="11">
    <source>
        <dbReference type="EMBL" id="TDG26507.1"/>
    </source>
</evidence>
<dbReference type="InterPro" id="IPR046786">
    <property type="entry name" value="MotA_N"/>
</dbReference>
<dbReference type="Proteomes" id="UP000295722">
    <property type="component" value="Unassembled WGS sequence"/>
</dbReference>
<gene>
    <name evidence="11" type="ORF">EYW47_03965</name>
</gene>
<comment type="caution">
    <text evidence="11">The sequence shown here is derived from an EMBL/GenBank/DDBJ whole genome shotgun (WGS) entry which is preliminary data.</text>
</comment>
<keyword evidence="7" id="KW-0813">Transport</keyword>
<dbReference type="AlphaFoldDB" id="A0A4R5MHB0"/>
<proteinExistence type="inferred from homology"/>
<evidence type="ECO:0000256" key="3">
    <source>
        <dbReference type="ARBA" id="ARBA00022692"/>
    </source>
</evidence>
<dbReference type="Pfam" id="PF20560">
    <property type="entry name" value="MotA_N"/>
    <property type="match status" value="1"/>
</dbReference>
<keyword evidence="2" id="KW-1003">Cell membrane</keyword>
<dbReference type="PANTHER" id="PTHR30433">
    <property type="entry name" value="CHEMOTAXIS PROTEIN MOTA"/>
    <property type="match status" value="1"/>
</dbReference>
<evidence type="ECO:0000259" key="10">
    <source>
        <dbReference type="Pfam" id="PF20560"/>
    </source>
</evidence>
<feature type="domain" description="Motility protein A N-terminal" evidence="10">
    <location>
        <begin position="7"/>
        <end position="73"/>
    </location>
</feature>
<evidence type="ECO:0000313" key="12">
    <source>
        <dbReference type="Proteomes" id="UP000295722"/>
    </source>
</evidence>
<dbReference type="GO" id="GO:0005886">
    <property type="term" value="C:plasma membrane"/>
    <property type="evidence" value="ECO:0007669"/>
    <property type="project" value="UniProtKB-SubCell"/>
</dbReference>
<evidence type="ECO:0000256" key="6">
    <source>
        <dbReference type="ARBA" id="ARBA00023136"/>
    </source>
</evidence>
<feature type="transmembrane region" description="Helical" evidence="8">
    <location>
        <begin position="182"/>
        <end position="204"/>
    </location>
</feature>
<keyword evidence="4" id="KW-0283">Flagellar rotation</keyword>
<evidence type="ECO:0000256" key="7">
    <source>
        <dbReference type="RuleBase" id="RU004057"/>
    </source>
</evidence>
<keyword evidence="5 8" id="KW-1133">Transmembrane helix</keyword>
<dbReference type="InterPro" id="IPR002898">
    <property type="entry name" value="MotA_ExbB_proton_chnl"/>
</dbReference>
<evidence type="ECO:0000256" key="1">
    <source>
        <dbReference type="ARBA" id="ARBA00004651"/>
    </source>
</evidence>
<keyword evidence="12" id="KW-1185">Reference proteome</keyword>
<evidence type="ECO:0000256" key="2">
    <source>
        <dbReference type="ARBA" id="ARBA00022475"/>
    </source>
</evidence>
<sequence>MDLSTLFGVLLGGAAIAIGFALEGGQFTSLLQPEALLVVLGGTLAAVMIQNPWARFFDAVLRLRTVFVRAQQVDETSLAAVLEWGDQAKLNGLLAFESMDWRGIHPFARRGLELLASGVSTAVLEDALNRELEAYGRTHLAAARVWQQAGGYAPTFGILGSVLGLIQVTSHLVEPSQLGQGIAVAFVATLYGLALANLVFLPLYGKMRAHIESELRLRKLYLDGLLAISRKETPHTIATRLAGEVGGRGAGLPGEANAWSRQGAQASVHANAPVN</sequence>
<keyword evidence="6 8" id="KW-0472">Membrane</keyword>
<dbReference type="EMBL" id="SMRP01000001">
    <property type="protein sequence ID" value="TDG26507.1"/>
    <property type="molecule type" value="Genomic_DNA"/>
</dbReference>
<dbReference type="Pfam" id="PF01618">
    <property type="entry name" value="MotA_ExbB"/>
    <property type="match status" value="1"/>
</dbReference>
<keyword evidence="11" id="KW-0966">Cell projection</keyword>
<protein>
    <submittedName>
        <fullName evidence="11">Flagellar motor protein</fullName>
    </submittedName>
</protein>
<dbReference type="GO" id="GO:0071978">
    <property type="term" value="P:bacterial-type flagellum-dependent swarming motility"/>
    <property type="evidence" value="ECO:0007669"/>
    <property type="project" value="InterPro"/>
</dbReference>
<keyword evidence="7" id="KW-0653">Protein transport</keyword>
<evidence type="ECO:0000256" key="8">
    <source>
        <dbReference type="SAM" id="Phobius"/>
    </source>
</evidence>
<dbReference type="GO" id="GO:0015031">
    <property type="term" value="P:protein transport"/>
    <property type="evidence" value="ECO:0007669"/>
    <property type="project" value="UniProtKB-KW"/>
</dbReference>
<accession>A0A4R5MHB0</accession>
<reference evidence="11 12" key="1">
    <citation type="submission" date="2019-03" db="EMBL/GenBank/DDBJ databases">
        <title>Paraburkholderia sp. 4M-K11, isolated from subtropical forest soil.</title>
        <authorList>
            <person name="Gao Z.-H."/>
            <person name="Qiu L.-H."/>
        </authorList>
    </citation>
    <scope>NUCLEOTIDE SEQUENCE [LARGE SCALE GENOMIC DNA]</scope>
    <source>
        <strain evidence="11 12">4M-K11</strain>
    </source>
</reference>
<comment type="similarity">
    <text evidence="7">Belongs to the exbB/tolQ family.</text>
</comment>
<dbReference type="GO" id="GO:0006935">
    <property type="term" value="P:chemotaxis"/>
    <property type="evidence" value="ECO:0007669"/>
    <property type="project" value="InterPro"/>
</dbReference>
<feature type="transmembrane region" description="Helical" evidence="8">
    <location>
        <begin position="35"/>
        <end position="54"/>
    </location>
</feature>
<organism evidence="11 12">
    <name type="scientific">Paraburkholderia silviterrae</name>
    <dbReference type="NCBI Taxonomy" id="2528715"/>
    <lineage>
        <taxon>Bacteria</taxon>
        <taxon>Pseudomonadati</taxon>
        <taxon>Pseudomonadota</taxon>
        <taxon>Betaproteobacteria</taxon>
        <taxon>Burkholderiales</taxon>
        <taxon>Burkholderiaceae</taxon>
        <taxon>Paraburkholderia</taxon>
    </lineage>
</organism>
<evidence type="ECO:0000256" key="4">
    <source>
        <dbReference type="ARBA" id="ARBA00022779"/>
    </source>
</evidence>
<keyword evidence="11" id="KW-0969">Cilium</keyword>
<dbReference type="PANTHER" id="PTHR30433:SF3">
    <property type="entry name" value="MOTILITY PROTEIN A"/>
    <property type="match status" value="1"/>
</dbReference>
<dbReference type="InterPro" id="IPR047055">
    <property type="entry name" value="MotA-like"/>
</dbReference>
<keyword evidence="11" id="KW-0282">Flagellum</keyword>
<comment type="subcellular location">
    <subcellularLocation>
        <location evidence="1">Cell membrane</location>
        <topology evidence="1">Multi-pass membrane protein</topology>
    </subcellularLocation>
    <subcellularLocation>
        <location evidence="7">Membrane</location>
        <topology evidence="7">Multi-pass membrane protein</topology>
    </subcellularLocation>
</comment>
<name>A0A4R5MHB0_9BURK</name>